<evidence type="ECO:0000313" key="4">
    <source>
        <dbReference type="EMBL" id="NJB88618.1"/>
    </source>
</evidence>
<name>A0A7X5XPN8_9SPHN</name>
<organism evidence="4 5">
    <name type="scientific">Sphingopyxis italica</name>
    <dbReference type="NCBI Taxonomy" id="1129133"/>
    <lineage>
        <taxon>Bacteria</taxon>
        <taxon>Pseudomonadati</taxon>
        <taxon>Pseudomonadota</taxon>
        <taxon>Alphaproteobacteria</taxon>
        <taxon>Sphingomonadales</taxon>
        <taxon>Sphingomonadaceae</taxon>
        <taxon>Sphingopyxis</taxon>
    </lineage>
</organism>
<dbReference type="Pfam" id="PF16220">
    <property type="entry name" value="DUF4880"/>
    <property type="match status" value="1"/>
</dbReference>
<protein>
    <submittedName>
        <fullName evidence="4">Transmembrane sensor</fullName>
    </submittedName>
</protein>
<keyword evidence="5" id="KW-1185">Reference proteome</keyword>
<evidence type="ECO:0000259" key="2">
    <source>
        <dbReference type="Pfam" id="PF04773"/>
    </source>
</evidence>
<dbReference type="PANTHER" id="PTHR30273">
    <property type="entry name" value="PERIPLASMIC SIGNAL SENSOR AND SIGMA FACTOR ACTIVATOR FECR-RELATED"/>
    <property type="match status" value="1"/>
</dbReference>
<keyword evidence="1" id="KW-0472">Membrane</keyword>
<dbReference type="Pfam" id="PF04773">
    <property type="entry name" value="FecR"/>
    <property type="match status" value="1"/>
</dbReference>
<dbReference type="Proteomes" id="UP000535078">
    <property type="component" value="Unassembled WGS sequence"/>
</dbReference>
<dbReference type="RefSeq" id="WP_037556225.1">
    <property type="nucleotide sequence ID" value="NZ_JAATIT010000001.1"/>
</dbReference>
<dbReference type="PANTHER" id="PTHR30273:SF2">
    <property type="entry name" value="PROTEIN FECR"/>
    <property type="match status" value="1"/>
</dbReference>
<dbReference type="EMBL" id="JAATIT010000001">
    <property type="protein sequence ID" value="NJB88618.1"/>
    <property type="molecule type" value="Genomic_DNA"/>
</dbReference>
<keyword evidence="1 4" id="KW-0812">Transmembrane</keyword>
<keyword evidence="1" id="KW-1133">Transmembrane helix</keyword>
<feature type="domain" description="FecR N-terminal" evidence="3">
    <location>
        <begin position="15"/>
        <end position="53"/>
    </location>
</feature>
<comment type="caution">
    <text evidence="4">The sequence shown here is derived from an EMBL/GenBank/DDBJ whole genome shotgun (WGS) entry which is preliminary data.</text>
</comment>
<evidence type="ECO:0000256" key="1">
    <source>
        <dbReference type="SAM" id="Phobius"/>
    </source>
</evidence>
<feature type="domain" description="FecR protein" evidence="2">
    <location>
        <begin position="123"/>
        <end position="210"/>
    </location>
</feature>
<proteinExistence type="predicted"/>
<dbReference type="InterPro" id="IPR032623">
    <property type="entry name" value="FecR_N"/>
</dbReference>
<sequence length="329" mass="35221">MTSTSGGNYPVDEVAQAWLIKMRGEDAGALRGEFEAWLLASADHGEAYRRAERRMAAMAVLKTSQRHGTSHAEARRGRVRGWLPWGAAATAIALLIVAFGAGGASLPGQPGSASTARAAEPLITQRGEIRTFRLADGSRATLDTDSRLDVAFGDGDRSVRLVKGRVRLSIAKQAKPLHIDAGTGAAIANDAEIDLSLDEAGTVSAALRRGEAGLRADAKTGPATALSQGKTLTYRRDGKLQFGMAQASDIPANWPEGWAEYRSIRLDRLVAEANRYAVIPIVIDDAASAALEVSGRFHLSETDAFAERIATLFGLRVERTARAIHLRRR</sequence>
<evidence type="ECO:0000313" key="5">
    <source>
        <dbReference type="Proteomes" id="UP000535078"/>
    </source>
</evidence>
<dbReference type="PIRSF" id="PIRSF018266">
    <property type="entry name" value="FecR"/>
    <property type="match status" value="1"/>
</dbReference>
<dbReference type="InterPro" id="IPR006860">
    <property type="entry name" value="FecR"/>
</dbReference>
<evidence type="ECO:0000259" key="3">
    <source>
        <dbReference type="Pfam" id="PF16220"/>
    </source>
</evidence>
<feature type="transmembrane region" description="Helical" evidence="1">
    <location>
        <begin position="82"/>
        <end position="104"/>
    </location>
</feature>
<accession>A0A7X5XPN8</accession>
<gene>
    <name evidence="4" type="ORF">GGR90_000770</name>
</gene>
<dbReference type="Gene3D" id="2.60.120.1440">
    <property type="match status" value="1"/>
</dbReference>
<reference evidence="4 5" key="1">
    <citation type="submission" date="2020-03" db="EMBL/GenBank/DDBJ databases">
        <title>Genomic Encyclopedia of Type Strains, Phase IV (KMG-IV): sequencing the most valuable type-strain genomes for metagenomic binning, comparative biology and taxonomic classification.</title>
        <authorList>
            <person name="Goeker M."/>
        </authorList>
    </citation>
    <scope>NUCLEOTIDE SEQUENCE [LARGE SCALE GENOMIC DNA]</scope>
    <source>
        <strain evidence="4 5">DSM 25229</strain>
    </source>
</reference>
<dbReference type="AlphaFoldDB" id="A0A7X5XPN8"/>
<dbReference type="GO" id="GO:0016989">
    <property type="term" value="F:sigma factor antagonist activity"/>
    <property type="evidence" value="ECO:0007669"/>
    <property type="project" value="TreeGrafter"/>
</dbReference>
<dbReference type="InterPro" id="IPR012373">
    <property type="entry name" value="Ferrdict_sens_TM"/>
</dbReference>